<feature type="region of interest" description="Disordered" evidence="8">
    <location>
        <begin position="17"/>
        <end position="51"/>
    </location>
</feature>
<dbReference type="GO" id="GO:0000776">
    <property type="term" value="C:kinetochore"/>
    <property type="evidence" value="ECO:0007669"/>
    <property type="project" value="TreeGrafter"/>
</dbReference>
<keyword evidence="6" id="KW-0131">Cell cycle</keyword>
<dbReference type="GO" id="GO:0007094">
    <property type="term" value="P:mitotic spindle assembly checkpoint signaling"/>
    <property type="evidence" value="ECO:0007669"/>
    <property type="project" value="InterPro"/>
</dbReference>
<dbReference type="Gene3D" id="6.10.250.90">
    <property type="match status" value="1"/>
</dbReference>
<dbReference type="AlphaFoldDB" id="A0AA88HVX0"/>
<evidence type="ECO:0000256" key="2">
    <source>
        <dbReference type="ARBA" id="ARBA00008029"/>
    </source>
</evidence>
<evidence type="ECO:0000256" key="6">
    <source>
        <dbReference type="ARBA" id="ARBA00023306"/>
    </source>
</evidence>
<dbReference type="PANTHER" id="PTHR23168:SF0">
    <property type="entry name" value="MITOTIC SPINDLE ASSEMBLY CHECKPOINT PROTEIN MAD1"/>
    <property type="match status" value="1"/>
</dbReference>
<comment type="caution">
    <text evidence="9">The sequence shown here is derived from an EMBL/GenBank/DDBJ whole genome shotgun (WGS) entry which is preliminary data.</text>
</comment>
<evidence type="ECO:0000256" key="3">
    <source>
        <dbReference type="ARBA" id="ARBA00022618"/>
    </source>
</evidence>
<gene>
    <name evidence="9" type="ORF">QYM36_012839</name>
</gene>
<accession>A0AA88HVX0</accession>
<dbReference type="Proteomes" id="UP001187531">
    <property type="component" value="Unassembled WGS sequence"/>
</dbReference>
<keyword evidence="3" id="KW-0132">Cell division</keyword>
<feature type="coiled-coil region" evidence="7">
    <location>
        <begin position="389"/>
        <end position="416"/>
    </location>
</feature>
<feature type="coiled-coil region" evidence="7">
    <location>
        <begin position="490"/>
        <end position="602"/>
    </location>
</feature>
<evidence type="ECO:0008006" key="11">
    <source>
        <dbReference type="Google" id="ProtNLM"/>
    </source>
</evidence>
<evidence type="ECO:0000256" key="4">
    <source>
        <dbReference type="ARBA" id="ARBA00022776"/>
    </source>
</evidence>
<dbReference type="GO" id="GO:0072686">
    <property type="term" value="C:mitotic spindle"/>
    <property type="evidence" value="ECO:0007669"/>
    <property type="project" value="TreeGrafter"/>
</dbReference>
<organism evidence="9 10">
    <name type="scientific">Artemia franciscana</name>
    <name type="common">Brine shrimp</name>
    <name type="synonym">Artemia sanfranciscana</name>
    <dbReference type="NCBI Taxonomy" id="6661"/>
    <lineage>
        <taxon>Eukaryota</taxon>
        <taxon>Metazoa</taxon>
        <taxon>Ecdysozoa</taxon>
        <taxon>Arthropoda</taxon>
        <taxon>Crustacea</taxon>
        <taxon>Branchiopoda</taxon>
        <taxon>Anostraca</taxon>
        <taxon>Artemiidae</taxon>
        <taxon>Artemia</taxon>
    </lineage>
</organism>
<dbReference type="Gene3D" id="3.30.457.60">
    <property type="match status" value="1"/>
</dbReference>
<keyword evidence="4" id="KW-0498">Mitosis</keyword>
<dbReference type="InterPro" id="IPR008672">
    <property type="entry name" value="Mad1"/>
</dbReference>
<proteinExistence type="inferred from homology"/>
<evidence type="ECO:0000313" key="10">
    <source>
        <dbReference type="Proteomes" id="UP001187531"/>
    </source>
</evidence>
<keyword evidence="5" id="KW-0539">Nucleus</keyword>
<dbReference type="EMBL" id="JAVRJZ010000016">
    <property type="protein sequence ID" value="KAK2711842.1"/>
    <property type="molecule type" value="Genomic_DNA"/>
</dbReference>
<comment type="similarity">
    <text evidence="2">Belongs to the MAD1 family.</text>
</comment>
<evidence type="ECO:0000256" key="5">
    <source>
        <dbReference type="ARBA" id="ARBA00023242"/>
    </source>
</evidence>
<comment type="subcellular location">
    <subcellularLocation>
        <location evidence="1">Nucleus</location>
    </subcellularLocation>
</comment>
<feature type="compositionally biased region" description="Polar residues" evidence="8">
    <location>
        <begin position="36"/>
        <end position="51"/>
    </location>
</feature>
<sequence length="703" mass="82560">MEEEKEYENTFVNTIKRDYGSLPSETPRYSLHLRNPSGSASQLSNTGSQSSVLCHQQSLSRTATKRLNFLTHPESPKKTSVRAELERKIELADLKANLKRLENKYAQLESKYKIDLEVWKEAERSNQKVIQFEKEKLESFRRKNDHLKGELEKARQDSAKSRKELRDVQDEINLLKGQVHEHKRNIEEEKEKYKISMHDVVMGLRCQLQETSQENYELKGQLAEYKHQISSLQKTNGELKEYCYNTMKEEEEKQRLRNENMELKLQVSGLEEKIKLSSIYTEEIGLLPKLKSDIARLEQQNRTFMHGLKEKNILHEKILTLEATLSSTKERLKVIPDLYDTIEKLKRDSEKWQNSLREFIKVDGELQTEHLYEFVEKMKSVEVDFAVRLADLNQRLQDANSEVRLLQHKLQTAEKQTAVKPKIGEDELRKTNKKLNLITKERDMYKKFLDSYEQDMTIRFDSVMTQRVSQLEEILEQYRTDFGDKLTPQASVTEEEIQKFRERIADLEEQLQEKAKEEGIKILKPKYSLVEIARQERAEKIAKIEEENESLKARIKLMEEGKNEDLTQLVGQRVKSASTKEIEALKAQLESSNRVQERLKEAFRTTSSNFRETIRQVFGYKIDSIPPKYYMRSIYSASENDRLLFVMDDNGDIQLMQTEFSEKLGPLMEEYLQKSNSVPMFMGALTSDLFNSQFMEEDTTIMD</sequence>
<evidence type="ECO:0000256" key="8">
    <source>
        <dbReference type="SAM" id="MobiDB-lite"/>
    </source>
</evidence>
<keyword evidence="10" id="KW-1185">Reference proteome</keyword>
<dbReference type="Pfam" id="PF05557">
    <property type="entry name" value="MAD"/>
    <property type="match status" value="2"/>
</dbReference>
<evidence type="ECO:0000313" key="9">
    <source>
        <dbReference type="EMBL" id="KAK2711842.1"/>
    </source>
</evidence>
<evidence type="ECO:0000256" key="7">
    <source>
        <dbReference type="SAM" id="Coils"/>
    </source>
</evidence>
<evidence type="ECO:0000256" key="1">
    <source>
        <dbReference type="ARBA" id="ARBA00004123"/>
    </source>
</evidence>
<keyword evidence="7" id="KW-0175">Coiled coil</keyword>
<dbReference type="PANTHER" id="PTHR23168">
    <property type="entry name" value="MITOTIC SPINDLE ASSEMBLY CHECKPOINT PROTEIN MAD1 MITOTIC ARREST DEFICIENT-LIKE PROTEIN 1"/>
    <property type="match status" value="1"/>
</dbReference>
<dbReference type="GO" id="GO:0051301">
    <property type="term" value="P:cell division"/>
    <property type="evidence" value="ECO:0007669"/>
    <property type="project" value="UniProtKB-KW"/>
</dbReference>
<dbReference type="GO" id="GO:0051315">
    <property type="term" value="P:attachment of mitotic spindle microtubules to kinetochore"/>
    <property type="evidence" value="ECO:0007669"/>
    <property type="project" value="TreeGrafter"/>
</dbReference>
<feature type="coiled-coil region" evidence="7">
    <location>
        <begin position="84"/>
        <end position="273"/>
    </location>
</feature>
<dbReference type="GO" id="GO:0005635">
    <property type="term" value="C:nuclear envelope"/>
    <property type="evidence" value="ECO:0007669"/>
    <property type="project" value="TreeGrafter"/>
</dbReference>
<name>A0AA88HVX0_ARTSF</name>
<reference evidence="9" key="1">
    <citation type="submission" date="2023-07" db="EMBL/GenBank/DDBJ databases">
        <title>Chromosome-level genome assembly of Artemia franciscana.</title>
        <authorList>
            <person name="Jo E."/>
        </authorList>
    </citation>
    <scope>NUCLEOTIDE SEQUENCE</scope>
    <source>
        <tissue evidence="9">Whole body</tissue>
    </source>
</reference>
<protein>
    <recommendedName>
        <fullName evidence="11">Mitotic spindle assembly checkpoint protein MAD1</fullName>
    </recommendedName>
</protein>
<dbReference type="Gene3D" id="1.20.5.170">
    <property type="match status" value="1"/>
</dbReference>